<dbReference type="AlphaFoldDB" id="A0A5S6Q7D2"/>
<protein>
    <submittedName>
        <fullName evidence="2">Uncharacterized protein</fullName>
    </submittedName>
</protein>
<organism evidence="1 2">
    <name type="scientific">Trichuris muris</name>
    <name type="common">Mouse whipworm</name>
    <dbReference type="NCBI Taxonomy" id="70415"/>
    <lineage>
        <taxon>Eukaryota</taxon>
        <taxon>Metazoa</taxon>
        <taxon>Ecdysozoa</taxon>
        <taxon>Nematoda</taxon>
        <taxon>Enoplea</taxon>
        <taxon>Dorylaimia</taxon>
        <taxon>Trichinellida</taxon>
        <taxon>Trichuridae</taxon>
        <taxon>Trichuris</taxon>
    </lineage>
</organism>
<sequence length="175" mass="19593">MKCNIVEATPFADAARWKQVGWHLNTTCLLSSGSLNFTDKFSNSDACALGQQLRRALAFTLTENKRWPNATSSENSLCSVFVVALCLRRSLSKFMTRPHSKSKVRKCILWLLRANKLPDTIELEQSVAVDGVVQFYYVGSMRFNSGSNPVGAAHPPVVEIHHDDAKKQRRPPLVF</sequence>
<keyword evidence="1" id="KW-1185">Reference proteome</keyword>
<evidence type="ECO:0000313" key="2">
    <source>
        <dbReference type="WBParaSite" id="TMUE_1000003216.1"/>
    </source>
</evidence>
<accession>A0A5S6Q7D2</accession>
<dbReference type="WBParaSite" id="TMUE_1000003216.1">
    <property type="protein sequence ID" value="TMUE_1000003216.1"/>
    <property type="gene ID" value="WBGene00292724"/>
</dbReference>
<reference evidence="2" key="1">
    <citation type="submission" date="2019-12" db="UniProtKB">
        <authorList>
            <consortium name="WormBaseParasite"/>
        </authorList>
    </citation>
    <scope>IDENTIFICATION</scope>
</reference>
<name>A0A5S6Q7D2_TRIMR</name>
<dbReference type="Proteomes" id="UP000046395">
    <property type="component" value="Unassembled WGS sequence"/>
</dbReference>
<evidence type="ECO:0000313" key="1">
    <source>
        <dbReference type="Proteomes" id="UP000046395"/>
    </source>
</evidence>
<proteinExistence type="predicted"/>